<proteinExistence type="predicted"/>
<comment type="caution">
    <text evidence="2">The sequence shown here is derived from an EMBL/GenBank/DDBJ whole genome shotgun (WGS) entry which is preliminary data.</text>
</comment>
<accession>A0A9D2NTW5</accession>
<feature type="transmembrane region" description="Helical" evidence="1">
    <location>
        <begin position="14"/>
        <end position="34"/>
    </location>
</feature>
<reference evidence="2" key="1">
    <citation type="journal article" date="2021" name="PeerJ">
        <title>Extensive microbial diversity within the chicken gut microbiome revealed by metagenomics and culture.</title>
        <authorList>
            <person name="Gilroy R."/>
            <person name="Ravi A."/>
            <person name="Getino M."/>
            <person name="Pursley I."/>
            <person name="Horton D.L."/>
            <person name="Alikhan N.F."/>
            <person name="Baker D."/>
            <person name="Gharbi K."/>
            <person name="Hall N."/>
            <person name="Watson M."/>
            <person name="Adriaenssens E.M."/>
            <person name="Foster-Nyarko E."/>
            <person name="Jarju S."/>
            <person name="Secka A."/>
            <person name="Antonio M."/>
            <person name="Oren A."/>
            <person name="Chaudhuri R.R."/>
            <person name="La Ragione R."/>
            <person name="Hildebrand F."/>
            <person name="Pallen M.J."/>
        </authorList>
    </citation>
    <scope>NUCLEOTIDE SEQUENCE</scope>
    <source>
        <strain evidence="2">CHK187-11901</strain>
    </source>
</reference>
<keyword evidence="1" id="KW-0472">Membrane</keyword>
<evidence type="ECO:0000313" key="2">
    <source>
        <dbReference type="EMBL" id="HJC36879.1"/>
    </source>
</evidence>
<gene>
    <name evidence="2" type="ORF">H9702_07080</name>
</gene>
<reference evidence="2" key="2">
    <citation type="submission" date="2021-04" db="EMBL/GenBank/DDBJ databases">
        <authorList>
            <person name="Gilroy R."/>
        </authorList>
    </citation>
    <scope>NUCLEOTIDE SEQUENCE</scope>
    <source>
        <strain evidence="2">CHK187-11901</strain>
    </source>
</reference>
<evidence type="ECO:0000313" key="3">
    <source>
        <dbReference type="Proteomes" id="UP000823896"/>
    </source>
</evidence>
<organism evidence="2 3">
    <name type="scientific">Candidatus Merdibacter merdavium</name>
    <dbReference type="NCBI Taxonomy" id="2838692"/>
    <lineage>
        <taxon>Bacteria</taxon>
        <taxon>Bacillati</taxon>
        <taxon>Bacillota</taxon>
        <taxon>Erysipelotrichia</taxon>
        <taxon>Erysipelotrichales</taxon>
        <taxon>Erysipelotrichaceae</taxon>
        <taxon>Merdibacter</taxon>
    </lineage>
</organism>
<dbReference type="AlphaFoldDB" id="A0A9D2NTW5"/>
<keyword evidence="1" id="KW-0812">Transmembrane</keyword>
<keyword evidence="1" id="KW-1133">Transmembrane helix</keyword>
<name>A0A9D2NTW5_9FIRM</name>
<dbReference type="Proteomes" id="UP000823896">
    <property type="component" value="Unassembled WGS sequence"/>
</dbReference>
<evidence type="ECO:0000256" key="1">
    <source>
        <dbReference type="SAM" id="Phobius"/>
    </source>
</evidence>
<dbReference type="EMBL" id="DWWM01000044">
    <property type="protein sequence ID" value="HJC36879.1"/>
    <property type="molecule type" value="Genomic_DNA"/>
</dbReference>
<feature type="transmembrane region" description="Helical" evidence="1">
    <location>
        <begin position="41"/>
        <end position="59"/>
    </location>
</feature>
<sequence>MKTFGTAAICQNSFPLSETMFAFVSLGVAFAHFFQMRKTHHLFLAIFLLAPIAFCWHNFS</sequence>
<protein>
    <submittedName>
        <fullName evidence="2">Uncharacterized protein</fullName>
    </submittedName>
</protein>